<feature type="transmembrane region" description="Helical" evidence="2">
    <location>
        <begin position="89"/>
        <end position="111"/>
    </location>
</feature>
<feature type="transmembrane region" description="Helical" evidence="2">
    <location>
        <begin position="26"/>
        <end position="47"/>
    </location>
</feature>
<proteinExistence type="inferred from homology"/>
<dbReference type="Proteomes" id="UP000381378">
    <property type="component" value="Unassembled WGS sequence"/>
</dbReference>
<dbReference type="AlphaFoldDB" id="A0A5E7RMP4"/>
<accession>A0A5E7RMP4</accession>
<dbReference type="EMBL" id="CABVJF010000001">
    <property type="protein sequence ID" value="VVP74758.1"/>
    <property type="molecule type" value="Genomic_DNA"/>
</dbReference>
<evidence type="ECO:0000313" key="5">
    <source>
        <dbReference type="Proteomes" id="UP000381378"/>
    </source>
</evidence>
<keyword evidence="2" id="KW-1133">Transmembrane helix</keyword>
<dbReference type="PANTHER" id="PTHR43318:SF1">
    <property type="entry name" value="POLYSACCHARIDE BIOSYNTHESIS PROTEIN EPSC-RELATED"/>
    <property type="match status" value="1"/>
</dbReference>
<organism evidence="4 5">
    <name type="scientific">Pseudomonas fluorescens</name>
    <dbReference type="NCBI Taxonomy" id="294"/>
    <lineage>
        <taxon>Bacteria</taxon>
        <taxon>Pseudomonadati</taxon>
        <taxon>Pseudomonadota</taxon>
        <taxon>Gammaproteobacteria</taxon>
        <taxon>Pseudomonadales</taxon>
        <taxon>Pseudomonadaceae</taxon>
        <taxon>Pseudomonas</taxon>
    </lineage>
</organism>
<dbReference type="SUPFAM" id="SSF51735">
    <property type="entry name" value="NAD(P)-binding Rossmann-fold domains"/>
    <property type="match status" value="2"/>
</dbReference>
<dbReference type="Gene3D" id="3.40.50.720">
    <property type="entry name" value="NAD(P)-binding Rossmann-like Domain"/>
    <property type="match status" value="2"/>
</dbReference>
<evidence type="ECO:0000313" key="4">
    <source>
        <dbReference type="EMBL" id="VVP74758.1"/>
    </source>
</evidence>
<feature type="transmembrane region" description="Helical" evidence="2">
    <location>
        <begin position="59"/>
        <end position="77"/>
    </location>
</feature>
<dbReference type="InterPro" id="IPR051203">
    <property type="entry name" value="Polysaccharide_Synthase-Rel"/>
</dbReference>
<dbReference type="CDD" id="cd05237">
    <property type="entry name" value="UDP_invert_4-6DH_SDR_e"/>
    <property type="match status" value="1"/>
</dbReference>
<feature type="domain" description="Polysaccharide biosynthesis protein CapD-like" evidence="3">
    <location>
        <begin position="305"/>
        <end position="611"/>
    </location>
</feature>
<evidence type="ECO:0000259" key="3">
    <source>
        <dbReference type="Pfam" id="PF02719"/>
    </source>
</evidence>
<gene>
    <name evidence="4" type="primary">pglF</name>
    <name evidence="4" type="ORF">PS928_00146</name>
</gene>
<dbReference type="InterPro" id="IPR036291">
    <property type="entry name" value="NAD(P)-bd_dom_sf"/>
</dbReference>
<keyword evidence="4" id="KW-0456">Lyase</keyword>
<dbReference type="InterPro" id="IPR003869">
    <property type="entry name" value="Polysac_CapD-like"/>
</dbReference>
<feature type="transmembrane region" description="Helical" evidence="2">
    <location>
        <begin position="123"/>
        <end position="141"/>
    </location>
</feature>
<reference evidence="4 5" key="1">
    <citation type="submission" date="2019-09" db="EMBL/GenBank/DDBJ databases">
        <authorList>
            <person name="Chandra G."/>
            <person name="Truman W A."/>
        </authorList>
    </citation>
    <scope>NUCLEOTIDE SEQUENCE [LARGE SCALE GENOMIC DNA]</scope>
    <source>
        <strain evidence="4">PS928</strain>
    </source>
</reference>
<name>A0A5E7RMP4_PSEFL</name>
<keyword evidence="2" id="KW-0472">Membrane</keyword>
<keyword evidence="2" id="KW-0812">Transmembrane</keyword>
<evidence type="ECO:0000256" key="1">
    <source>
        <dbReference type="ARBA" id="ARBA00007430"/>
    </source>
</evidence>
<sequence>MLDEFMDKIRAFLLGLPRRQKRLIQVVTDILLVWIALWGAFIVRLGIDEIMNPFRVHLWLFICAPIVAIPLFIRFGMYRAVMRYFGNDALIAIIKAVSLSSLILALVVYWYSNHSAVVPRSIIFNYWWLSLVIIGGLRLCMRQYFMGDWFTAAQHVPFSNREDGLTKVAIYGAGMAGNQLVAALRMGRVMRPVAFIDDDGGIADRVISGLQVYKPKHIQQMINVTGAEEILLALPSSTRARRREILNLLEEFPLHVRSVPNFMDLASGRVQVDDIQEVDIADLLGRDAVPAQAHLMARCITGKVVMVTGAGGSIGSELCRQIVNLSPATLLLFDHSEFNLYSVLTELEQRVGREVSSVQLLPVLGSIRQRSKLLDVMNTWNVDTVYHAAAYKHVPMVEHNIAEGVLNNVIGTLNTAQAALQAGVENFVLISTDKAVRPTNVMGGTKRLAELVLQALSREIAPVLFEDRADISRVNKTRFTMVRFGNVLGSSGSVIPLFHKQIKSGGPITVTHPKITRYFMTIPEAAQLVIQAGSMGQGGEVFVLDMGEPVRIIELAEKMIHLSGLSVRSEKNLQGDIEIEFTGLRPGEKLYEELLIGDNVVGTEHPMIMSADEDYLPWDTLKIKLSELLSAVENDDYLLVRQLLRETVNGYSPEGDIVDWVHQRRLEP</sequence>
<comment type="similarity">
    <text evidence="1">Belongs to the polysaccharide synthase family.</text>
</comment>
<dbReference type="GO" id="GO:0016829">
    <property type="term" value="F:lyase activity"/>
    <property type="evidence" value="ECO:0007669"/>
    <property type="project" value="UniProtKB-KW"/>
</dbReference>
<evidence type="ECO:0000256" key="2">
    <source>
        <dbReference type="SAM" id="Phobius"/>
    </source>
</evidence>
<protein>
    <submittedName>
        <fullName evidence="4">UDP-N-acetyl-alpha-D-glucosamine C6 dehydratase</fullName>
        <ecNumber evidence="4">4.2.1.135</ecNumber>
    </submittedName>
</protein>
<dbReference type="Pfam" id="PF02719">
    <property type="entry name" value="Polysacc_synt_2"/>
    <property type="match status" value="1"/>
</dbReference>
<dbReference type="Pfam" id="PF13727">
    <property type="entry name" value="CoA_binding_3"/>
    <property type="match status" value="1"/>
</dbReference>
<dbReference type="PANTHER" id="PTHR43318">
    <property type="entry name" value="UDP-N-ACETYLGLUCOSAMINE 4,6-DEHYDRATASE"/>
    <property type="match status" value="1"/>
</dbReference>
<dbReference type="EC" id="4.2.1.135" evidence="4"/>